<comment type="catalytic activity">
    <reaction evidence="4">
        <text>UMP + diphosphate = 5-phospho-alpha-D-ribose 1-diphosphate + uracil</text>
        <dbReference type="Rhea" id="RHEA:13017"/>
        <dbReference type="ChEBI" id="CHEBI:17568"/>
        <dbReference type="ChEBI" id="CHEBI:33019"/>
        <dbReference type="ChEBI" id="CHEBI:57865"/>
        <dbReference type="ChEBI" id="CHEBI:58017"/>
        <dbReference type="EC" id="2.4.2.9"/>
    </reaction>
</comment>
<keyword evidence="4" id="KW-0328">Glycosyltransferase</keyword>
<evidence type="ECO:0000313" key="7">
    <source>
        <dbReference type="Proteomes" id="UP001317532"/>
    </source>
</evidence>
<dbReference type="NCBIfam" id="NF003549">
    <property type="entry name" value="PRK05205.1-5"/>
    <property type="match status" value="1"/>
</dbReference>
<protein>
    <recommendedName>
        <fullName evidence="4">Bifunctional protein PyrR</fullName>
    </recommendedName>
    <domain>
        <recommendedName>
            <fullName evidence="4">Pyrimidine operon regulatory protein</fullName>
        </recommendedName>
    </domain>
    <domain>
        <recommendedName>
            <fullName evidence="4">Uracil phosphoribosyltransferase</fullName>
            <shortName evidence="4">UPRTase</shortName>
            <ecNumber evidence="4">2.4.2.9</ecNumber>
        </recommendedName>
    </domain>
</protein>
<dbReference type="AlphaFoldDB" id="A0AAN2CA35"/>
<evidence type="ECO:0000256" key="4">
    <source>
        <dbReference type="HAMAP-Rule" id="MF_01219"/>
    </source>
</evidence>
<dbReference type="KEGG" id="vab:WPS_18440"/>
<comment type="similarity">
    <text evidence="1 4">Belongs to the purine/pyrimidine phosphoribosyltransferase family. PyrR subfamily.</text>
</comment>
<dbReference type="HAMAP" id="MF_01219">
    <property type="entry name" value="PyrR"/>
    <property type="match status" value="1"/>
</dbReference>
<sequence length="184" mass="20259">MQTAVTRRRVLMSSDEIERAIARMAHQIVEPEDVQEGLLLIGIRRGGEALARRLASKVGEIRGTLPDLGFLNVNLYRDDDVARELPESEIRSTITGQTVVLVDDVLYTGRTVRAALDAVTDLGRPRAIRLAVLVDRGLRELPVQGDYVGKVIPTSRREHIDVILSAQRSDADAVTVTDEDRGPA</sequence>
<dbReference type="RefSeq" id="WP_317994227.1">
    <property type="nucleotide sequence ID" value="NZ_AP025523.1"/>
</dbReference>
<dbReference type="InterPro" id="IPR023050">
    <property type="entry name" value="PyrR"/>
</dbReference>
<name>A0AAN2CA35_UNVUL</name>
<dbReference type="CDD" id="cd06223">
    <property type="entry name" value="PRTases_typeI"/>
    <property type="match status" value="1"/>
</dbReference>
<dbReference type="Gene3D" id="3.40.50.2020">
    <property type="match status" value="1"/>
</dbReference>
<evidence type="ECO:0000256" key="3">
    <source>
        <dbReference type="ARBA" id="ARBA00023163"/>
    </source>
</evidence>
<comment type="function">
    <text evidence="4">Regulates the transcription of the pyrimidine nucleotide (pyr) operon in response to exogenous pyrimidines.</text>
</comment>
<dbReference type="PANTHER" id="PTHR11608">
    <property type="entry name" value="BIFUNCTIONAL PROTEIN PYRR"/>
    <property type="match status" value="1"/>
</dbReference>
<dbReference type="EC" id="2.4.2.9" evidence="4"/>
<keyword evidence="2 4" id="KW-0805">Transcription regulation</keyword>
<accession>A0AAN2CA35</accession>
<dbReference type="PANTHER" id="PTHR11608:SF0">
    <property type="entry name" value="BIFUNCTIONAL PROTEIN PYRR"/>
    <property type="match status" value="1"/>
</dbReference>
<comment type="function">
    <text evidence="4">Also displays a weak uracil phosphoribosyltransferase activity which is not physiologically significant.</text>
</comment>
<feature type="domain" description="Phosphoribosyltransferase" evidence="5">
    <location>
        <begin position="15"/>
        <end position="150"/>
    </location>
</feature>
<evidence type="ECO:0000256" key="2">
    <source>
        <dbReference type="ARBA" id="ARBA00023015"/>
    </source>
</evidence>
<dbReference type="InterPro" id="IPR029057">
    <property type="entry name" value="PRTase-like"/>
</dbReference>
<reference evidence="6 7" key="1">
    <citation type="journal article" date="2022" name="ISME Commun">
        <title>Vulcanimicrobium alpinus gen. nov. sp. nov., the first cultivated representative of the candidate phylum 'Eremiobacterota', is a metabolically versatile aerobic anoxygenic phototroph.</title>
        <authorList>
            <person name="Yabe S."/>
            <person name="Muto K."/>
            <person name="Abe K."/>
            <person name="Yokota A."/>
            <person name="Staudigel H."/>
            <person name="Tebo B.M."/>
        </authorList>
    </citation>
    <scope>NUCLEOTIDE SEQUENCE [LARGE SCALE GENOMIC DNA]</scope>
    <source>
        <strain evidence="6 7">WC8-2</strain>
    </source>
</reference>
<feature type="short sequence motif" description="PRPP-binding" evidence="4">
    <location>
        <begin position="99"/>
        <end position="111"/>
    </location>
</feature>
<dbReference type="EMBL" id="AP025523">
    <property type="protein sequence ID" value="BDE06568.1"/>
    <property type="molecule type" value="Genomic_DNA"/>
</dbReference>
<evidence type="ECO:0000259" key="5">
    <source>
        <dbReference type="Pfam" id="PF00156"/>
    </source>
</evidence>
<evidence type="ECO:0000313" key="6">
    <source>
        <dbReference type="EMBL" id="BDE06568.1"/>
    </source>
</evidence>
<organism evidence="6 7">
    <name type="scientific">Vulcanimicrobium alpinum</name>
    <dbReference type="NCBI Taxonomy" id="3016050"/>
    <lineage>
        <taxon>Bacteria</taxon>
        <taxon>Bacillati</taxon>
        <taxon>Vulcanimicrobiota</taxon>
        <taxon>Vulcanimicrobiia</taxon>
        <taxon>Vulcanimicrobiales</taxon>
        <taxon>Vulcanimicrobiaceae</taxon>
        <taxon>Vulcanimicrobium</taxon>
    </lineage>
</organism>
<dbReference type="SUPFAM" id="SSF53271">
    <property type="entry name" value="PRTase-like"/>
    <property type="match status" value="1"/>
</dbReference>
<dbReference type="GO" id="GO:0004845">
    <property type="term" value="F:uracil phosphoribosyltransferase activity"/>
    <property type="evidence" value="ECO:0007669"/>
    <property type="project" value="UniProtKB-UniRule"/>
</dbReference>
<dbReference type="InterPro" id="IPR000836">
    <property type="entry name" value="PRTase_dom"/>
</dbReference>
<dbReference type="FunFam" id="3.40.50.2020:FF:000020">
    <property type="entry name" value="Bifunctional protein PyrR"/>
    <property type="match status" value="1"/>
</dbReference>
<dbReference type="GO" id="GO:0006355">
    <property type="term" value="P:regulation of DNA-templated transcription"/>
    <property type="evidence" value="ECO:0007669"/>
    <property type="project" value="UniProtKB-UniRule"/>
</dbReference>
<evidence type="ECO:0000256" key="1">
    <source>
        <dbReference type="ARBA" id="ARBA00005565"/>
    </source>
</evidence>
<keyword evidence="7" id="KW-1185">Reference proteome</keyword>
<dbReference type="Proteomes" id="UP001317532">
    <property type="component" value="Chromosome"/>
</dbReference>
<proteinExistence type="inferred from homology"/>
<dbReference type="Pfam" id="PF00156">
    <property type="entry name" value="Pribosyltran"/>
    <property type="match status" value="1"/>
</dbReference>
<keyword evidence="4" id="KW-0808">Transferase</keyword>
<gene>
    <name evidence="4 6" type="primary">pyrR</name>
    <name evidence="6" type="ORF">WPS_18440</name>
</gene>
<dbReference type="InterPro" id="IPR050137">
    <property type="entry name" value="PyrR_bifunctional"/>
</dbReference>
<keyword evidence="3 4" id="KW-0804">Transcription</keyword>